<evidence type="ECO:0000256" key="18">
    <source>
        <dbReference type="SAM" id="MobiDB-lite"/>
    </source>
</evidence>
<dbReference type="InterPro" id="IPR000595">
    <property type="entry name" value="cNMP-bd_dom"/>
</dbReference>
<comment type="cofactor">
    <cofactor evidence="1">
        <name>Mg(2+)</name>
        <dbReference type="ChEBI" id="CHEBI:18420"/>
    </cofactor>
</comment>
<dbReference type="GO" id="GO:0046872">
    <property type="term" value="F:metal ion binding"/>
    <property type="evidence" value="ECO:0007669"/>
    <property type="project" value="UniProtKB-KW"/>
</dbReference>
<accession>A0AB34K3S9</accession>
<dbReference type="Pfam" id="PF00027">
    <property type="entry name" value="cNMP_binding"/>
    <property type="match status" value="1"/>
</dbReference>
<comment type="similarity">
    <text evidence="2">Belongs to the protein kinase superfamily. AGC Ser/Thr protein kinase family. cGMP subfamily.</text>
</comment>
<feature type="compositionally biased region" description="Basic and acidic residues" evidence="18">
    <location>
        <begin position="74"/>
        <end position="90"/>
    </location>
</feature>
<keyword evidence="13" id="KW-0142">cGMP-binding</keyword>
<dbReference type="InterPro" id="IPR018488">
    <property type="entry name" value="cNMP-bd_CS"/>
</dbReference>
<dbReference type="Pfam" id="PF00069">
    <property type="entry name" value="Pkinase"/>
    <property type="match status" value="1"/>
</dbReference>
<evidence type="ECO:0000256" key="14">
    <source>
        <dbReference type="ARBA" id="ARBA00024113"/>
    </source>
</evidence>
<dbReference type="InterPro" id="IPR008271">
    <property type="entry name" value="Ser/Thr_kinase_AS"/>
</dbReference>
<keyword evidence="11 17" id="KW-0067">ATP-binding</keyword>
<evidence type="ECO:0000256" key="17">
    <source>
        <dbReference type="PROSITE-ProRule" id="PRU10141"/>
    </source>
</evidence>
<dbReference type="EC" id="2.7.11.12" evidence="3"/>
<evidence type="ECO:0000259" key="20">
    <source>
        <dbReference type="PROSITE" id="PS50042"/>
    </source>
</evidence>
<dbReference type="SUPFAM" id="SSF51206">
    <property type="entry name" value="cAMP-binding domain-like"/>
    <property type="match status" value="2"/>
</dbReference>
<dbReference type="PROSITE" id="PS50042">
    <property type="entry name" value="CNMP_BINDING_3"/>
    <property type="match status" value="2"/>
</dbReference>
<evidence type="ECO:0000256" key="4">
    <source>
        <dbReference type="ARBA" id="ARBA00022490"/>
    </source>
</evidence>
<feature type="domain" description="Cyclic nucleotide-binding" evidence="20">
    <location>
        <begin position="475"/>
        <end position="540"/>
    </location>
</feature>
<evidence type="ECO:0000256" key="1">
    <source>
        <dbReference type="ARBA" id="ARBA00001946"/>
    </source>
</evidence>
<dbReference type="Gene3D" id="2.60.120.10">
    <property type="entry name" value="Jelly Rolls"/>
    <property type="match status" value="2"/>
</dbReference>
<dbReference type="PROSITE" id="PS51285">
    <property type="entry name" value="AGC_KINASE_CTER"/>
    <property type="match status" value="1"/>
</dbReference>
<feature type="region of interest" description="Disordered" evidence="18">
    <location>
        <begin position="108"/>
        <end position="131"/>
    </location>
</feature>
<comment type="catalytic activity">
    <reaction evidence="15">
        <text>L-threonyl-[protein] + ATP = O-phospho-L-threonyl-[protein] + ADP + H(+)</text>
        <dbReference type="Rhea" id="RHEA:46608"/>
        <dbReference type="Rhea" id="RHEA-COMP:11060"/>
        <dbReference type="Rhea" id="RHEA-COMP:11605"/>
        <dbReference type="ChEBI" id="CHEBI:15378"/>
        <dbReference type="ChEBI" id="CHEBI:30013"/>
        <dbReference type="ChEBI" id="CHEBI:30616"/>
        <dbReference type="ChEBI" id="CHEBI:61977"/>
        <dbReference type="ChEBI" id="CHEBI:456216"/>
        <dbReference type="EC" id="2.7.11.12"/>
    </reaction>
</comment>
<feature type="compositionally biased region" description="Low complexity" evidence="18">
    <location>
        <begin position="1"/>
        <end position="12"/>
    </location>
</feature>
<dbReference type="AlphaFoldDB" id="A0AB34K3S9"/>
<evidence type="ECO:0000256" key="12">
    <source>
        <dbReference type="ARBA" id="ARBA00022842"/>
    </source>
</evidence>
<sequence length="922" mass="103726">MGCGASQQAARPASEEERRADIVFTTESAGMIRFRDIVETRTTSPSKQDSDVAPRPSIGRSSSAPGNPASSRAQSDRDPDNCHSSSDRQYNRNFCASPSSRADAIISHRTSAAQRQSQNGNKSPKLDRISSVPVRIGTDKDAGTMHFLQKVVRSYENSTLFGELSSSHLNRLVRAMRRVDLQPGDMVIQQGDNDADCCYICGQGCKFEVLINGEHRRMLKEGDVFGEIALLYNSARTASVRANVASHCWKLERSSFQQTARELANELTEGLTMWLQSEFAFFGDANLKSLRPLALVLKRMEMSPGQSLHSKTGVVYLVERGGLRASDHSITPANVFAILASKEDADHLQAEEMVWRRQRQDFIRAHSKPPLPPPDAIGEEGSKNKDKFVEVLRLNWSDRSATQSEQSTDSSHSRNAVPPLSIESYKTVWEEGKANLEAGPQGASLLYLPVRQWSLLVTRMYRLAFDWDDLRHHATFSMMQPGEFKELQRLFTLQRSYQKDATVVSEGSKPSEFYLLVDGTVSVRAQGGRWHQESRGFFFGCANDERLGANVKTVTECVFAVYAVDENVPQRLLEMFQKLCAISAPIISAIPRGREHIMSLEDLEHVADIGSGGYGTVVLMRHKTDNQPVAVKVLVREVVVQRQQCAHVMSERSLLTDLHHPFIVELLATFKDTKRLFMAMEFIVGGELWSLLAAVGTLSVDHVRFILGSLTLATQHMHARHYVYRDFKPENVMLASDGYVKLIDFGFCKKLQDNERTFTACGTVEYMAPELITLKGHSFEVDWWSIGVLTYECFHGYTPFSAESTIEDDWQIIRTIVDTNFAVKYDEQLSTDMVELLKGLLTHDHTARMDSSAIKRQPFFSDFDWTALLNKQLTPPHVPEHGDPFDTRNFEPEIEEHLSGKTLLGMEAEDYPILSNEWDADF</sequence>
<comment type="catalytic activity">
    <reaction evidence="16">
        <text>L-seryl-[protein] + ATP = O-phospho-L-seryl-[protein] + ADP + H(+)</text>
        <dbReference type="Rhea" id="RHEA:17989"/>
        <dbReference type="Rhea" id="RHEA-COMP:9863"/>
        <dbReference type="Rhea" id="RHEA-COMP:11604"/>
        <dbReference type="ChEBI" id="CHEBI:15378"/>
        <dbReference type="ChEBI" id="CHEBI:29999"/>
        <dbReference type="ChEBI" id="CHEBI:30616"/>
        <dbReference type="ChEBI" id="CHEBI:83421"/>
        <dbReference type="ChEBI" id="CHEBI:456216"/>
        <dbReference type="EC" id="2.7.11.12"/>
    </reaction>
</comment>
<dbReference type="PANTHER" id="PTHR24353">
    <property type="entry name" value="CYCLIC NUCLEOTIDE-DEPENDENT PROTEIN KINASE"/>
    <property type="match status" value="1"/>
</dbReference>
<evidence type="ECO:0000256" key="15">
    <source>
        <dbReference type="ARBA" id="ARBA00047298"/>
    </source>
</evidence>
<evidence type="ECO:0000256" key="3">
    <source>
        <dbReference type="ARBA" id="ARBA00012428"/>
    </source>
</evidence>
<dbReference type="InterPro" id="IPR000719">
    <property type="entry name" value="Prot_kinase_dom"/>
</dbReference>
<dbReference type="Gene3D" id="3.30.200.20">
    <property type="entry name" value="Phosphorylase Kinase, domain 1"/>
    <property type="match status" value="1"/>
</dbReference>
<evidence type="ECO:0000256" key="10">
    <source>
        <dbReference type="ARBA" id="ARBA00022777"/>
    </source>
</evidence>
<evidence type="ECO:0000256" key="16">
    <source>
        <dbReference type="ARBA" id="ARBA00047462"/>
    </source>
</evidence>
<dbReference type="InterPro" id="IPR017441">
    <property type="entry name" value="Protein_kinase_ATP_BS"/>
</dbReference>
<proteinExistence type="inferred from homology"/>
<dbReference type="Proteomes" id="UP001515480">
    <property type="component" value="Unassembled WGS sequence"/>
</dbReference>
<dbReference type="GO" id="GO:0005524">
    <property type="term" value="F:ATP binding"/>
    <property type="evidence" value="ECO:0007669"/>
    <property type="project" value="UniProtKB-UniRule"/>
</dbReference>
<feature type="domain" description="AGC-kinase C-terminal" evidence="21">
    <location>
        <begin position="861"/>
        <end position="922"/>
    </location>
</feature>
<dbReference type="InterPro" id="IPR014710">
    <property type="entry name" value="RmlC-like_jellyroll"/>
</dbReference>
<dbReference type="PROSITE" id="PS00889">
    <property type="entry name" value="CNMP_BINDING_2"/>
    <property type="match status" value="1"/>
</dbReference>
<dbReference type="FunFam" id="1.10.510.10:FF:000571">
    <property type="entry name" value="Maternal embryonic leucine zipper kinase"/>
    <property type="match status" value="1"/>
</dbReference>
<gene>
    <name evidence="22" type="ORF">AB1Y20_009190</name>
</gene>
<keyword evidence="6" id="KW-0140">cGMP</keyword>
<feature type="compositionally biased region" description="Polar residues" evidence="18">
    <location>
        <begin position="59"/>
        <end position="73"/>
    </location>
</feature>
<dbReference type="InterPro" id="IPR011009">
    <property type="entry name" value="Kinase-like_dom_sf"/>
</dbReference>
<evidence type="ECO:0000256" key="11">
    <source>
        <dbReference type="ARBA" id="ARBA00022840"/>
    </source>
</evidence>
<dbReference type="SUPFAM" id="SSF56112">
    <property type="entry name" value="Protein kinase-like (PK-like)"/>
    <property type="match status" value="1"/>
</dbReference>
<evidence type="ECO:0000313" key="23">
    <source>
        <dbReference type="Proteomes" id="UP001515480"/>
    </source>
</evidence>
<evidence type="ECO:0000256" key="8">
    <source>
        <dbReference type="ARBA" id="ARBA00022723"/>
    </source>
</evidence>
<keyword evidence="5" id="KW-0723">Serine/threonine-protein kinase</keyword>
<evidence type="ECO:0000256" key="9">
    <source>
        <dbReference type="ARBA" id="ARBA00022741"/>
    </source>
</evidence>
<dbReference type="PANTHER" id="PTHR24353:SF37">
    <property type="entry name" value="CAMP-DEPENDENT PROTEIN KINASE CATALYTIC SUBUNIT PRKX"/>
    <property type="match status" value="1"/>
</dbReference>
<keyword evidence="9 17" id="KW-0547">Nucleotide-binding</keyword>
<dbReference type="GO" id="GO:0030553">
    <property type="term" value="F:cGMP binding"/>
    <property type="evidence" value="ECO:0007669"/>
    <property type="project" value="UniProtKB-KW"/>
</dbReference>
<evidence type="ECO:0000259" key="19">
    <source>
        <dbReference type="PROSITE" id="PS50011"/>
    </source>
</evidence>
<evidence type="ECO:0000313" key="22">
    <source>
        <dbReference type="EMBL" id="KAL1527807.1"/>
    </source>
</evidence>
<comment type="caution">
    <text evidence="22">The sequence shown here is derived from an EMBL/GenBank/DDBJ whole genome shotgun (WGS) entry which is preliminary data.</text>
</comment>
<dbReference type="SMART" id="SM00100">
    <property type="entry name" value="cNMP"/>
    <property type="match status" value="1"/>
</dbReference>
<name>A0AB34K3S9_PRYPA</name>
<keyword evidence="23" id="KW-1185">Reference proteome</keyword>
<dbReference type="EMBL" id="JBGBPQ010000002">
    <property type="protein sequence ID" value="KAL1527807.1"/>
    <property type="molecule type" value="Genomic_DNA"/>
</dbReference>
<feature type="compositionally biased region" description="Polar residues" evidence="18">
    <location>
        <begin position="108"/>
        <end position="122"/>
    </location>
</feature>
<evidence type="ECO:0000259" key="21">
    <source>
        <dbReference type="PROSITE" id="PS51285"/>
    </source>
</evidence>
<evidence type="ECO:0000256" key="7">
    <source>
        <dbReference type="ARBA" id="ARBA00022679"/>
    </source>
</evidence>
<feature type="domain" description="Protein kinase" evidence="19">
    <location>
        <begin position="603"/>
        <end position="860"/>
    </location>
</feature>
<dbReference type="InterPro" id="IPR000961">
    <property type="entry name" value="AGC-kinase_C"/>
</dbReference>
<keyword evidence="10" id="KW-0418">Kinase</keyword>
<dbReference type="PROSITE" id="PS00108">
    <property type="entry name" value="PROTEIN_KINASE_ST"/>
    <property type="match status" value="1"/>
</dbReference>
<keyword evidence="4" id="KW-0963">Cytoplasm</keyword>
<feature type="binding site" evidence="17">
    <location>
        <position position="632"/>
    </location>
    <ligand>
        <name>ATP</name>
        <dbReference type="ChEBI" id="CHEBI:30616"/>
    </ligand>
</feature>
<keyword evidence="8" id="KW-0479">Metal-binding</keyword>
<dbReference type="CDD" id="cd00038">
    <property type="entry name" value="CAP_ED"/>
    <property type="match status" value="2"/>
</dbReference>
<organism evidence="22 23">
    <name type="scientific">Prymnesium parvum</name>
    <name type="common">Toxic golden alga</name>
    <dbReference type="NCBI Taxonomy" id="97485"/>
    <lineage>
        <taxon>Eukaryota</taxon>
        <taxon>Haptista</taxon>
        <taxon>Haptophyta</taxon>
        <taxon>Prymnesiophyceae</taxon>
        <taxon>Prymnesiales</taxon>
        <taxon>Prymnesiaceae</taxon>
        <taxon>Prymnesium</taxon>
    </lineage>
</organism>
<dbReference type="Gene3D" id="1.10.510.10">
    <property type="entry name" value="Transferase(Phosphotransferase) domain 1"/>
    <property type="match status" value="1"/>
</dbReference>
<keyword evidence="12" id="KW-0460">Magnesium</keyword>
<reference evidence="22 23" key="1">
    <citation type="journal article" date="2024" name="Science">
        <title>Giant polyketide synthase enzymes in the biosynthesis of giant marine polyether toxins.</title>
        <authorList>
            <person name="Fallon T.R."/>
            <person name="Shende V.V."/>
            <person name="Wierzbicki I.H."/>
            <person name="Pendleton A.L."/>
            <person name="Watervoot N.F."/>
            <person name="Auber R.P."/>
            <person name="Gonzalez D.J."/>
            <person name="Wisecaver J.H."/>
            <person name="Moore B.S."/>
        </authorList>
    </citation>
    <scope>NUCLEOTIDE SEQUENCE [LARGE SCALE GENOMIC DNA]</scope>
    <source>
        <strain evidence="22 23">12B1</strain>
    </source>
</reference>
<dbReference type="GO" id="GO:0004691">
    <property type="term" value="F:cAMP-dependent protein kinase activity"/>
    <property type="evidence" value="ECO:0007669"/>
    <property type="project" value="TreeGrafter"/>
</dbReference>
<evidence type="ECO:0000256" key="13">
    <source>
        <dbReference type="ARBA" id="ARBA00022992"/>
    </source>
</evidence>
<dbReference type="GO" id="GO:0004692">
    <property type="term" value="F:cGMP-dependent protein kinase activity"/>
    <property type="evidence" value="ECO:0007669"/>
    <property type="project" value="UniProtKB-EC"/>
</dbReference>
<dbReference type="GO" id="GO:0005952">
    <property type="term" value="C:cAMP-dependent protein kinase complex"/>
    <property type="evidence" value="ECO:0007669"/>
    <property type="project" value="TreeGrafter"/>
</dbReference>
<dbReference type="SMART" id="SM00133">
    <property type="entry name" value="S_TK_X"/>
    <property type="match status" value="1"/>
</dbReference>
<dbReference type="InterPro" id="IPR018490">
    <property type="entry name" value="cNMP-bd_dom_sf"/>
</dbReference>
<feature type="region of interest" description="Disordered" evidence="18">
    <location>
        <begin position="1"/>
        <end position="95"/>
    </location>
</feature>
<dbReference type="PROSITE" id="PS00107">
    <property type="entry name" value="PROTEIN_KINASE_ATP"/>
    <property type="match status" value="1"/>
</dbReference>
<evidence type="ECO:0000256" key="5">
    <source>
        <dbReference type="ARBA" id="ARBA00022527"/>
    </source>
</evidence>
<feature type="domain" description="Cyclic nucleotide-binding" evidence="20">
    <location>
        <begin position="160"/>
        <end position="258"/>
    </location>
</feature>
<evidence type="ECO:0000256" key="2">
    <source>
        <dbReference type="ARBA" id="ARBA00006352"/>
    </source>
</evidence>
<protein>
    <recommendedName>
        <fullName evidence="14">cGMP-dependent protein kinase</fullName>
        <ecNumber evidence="3">2.7.11.12</ecNumber>
    </recommendedName>
</protein>
<keyword evidence="7" id="KW-0808">Transferase</keyword>
<evidence type="ECO:0000256" key="6">
    <source>
        <dbReference type="ARBA" id="ARBA00022535"/>
    </source>
</evidence>
<dbReference type="PROSITE" id="PS50011">
    <property type="entry name" value="PROTEIN_KINASE_DOM"/>
    <property type="match status" value="1"/>
</dbReference>